<dbReference type="AlphaFoldDB" id="A0A4Q9NT90"/>
<accession>A0A4Q9NT90</accession>
<name>A0A4Q9NT90_9APHY</name>
<evidence type="ECO:0000313" key="1">
    <source>
        <dbReference type="EMBL" id="TBU55264.1"/>
    </source>
</evidence>
<keyword evidence="2" id="KW-1185">Reference proteome</keyword>
<dbReference type="EMBL" id="ML145172">
    <property type="protein sequence ID" value="TBU55264.1"/>
    <property type="molecule type" value="Genomic_DNA"/>
</dbReference>
<gene>
    <name evidence="1" type="ORF">BD310DRAFT_695079</name>
</gene>
<reference evidence="1 2" key="1">
    <citation type="submission" date="2019-01" db="EMBL/GenBank/DDBJ databases">
        <title>Draft genome sequences of three monokaryotic isolates of the white-rot basidiomycete fungus Dichomitus squalens.</title>
        <authorList>
            <consortium name="DOE Joint Genome Institute"/>
            <person name="Lopez S.C."/>
            <person name="Andreopoulos B."/>
            <person name="Pangilinan J."/>
            <person name="Lipzen A."/>
            <person name="Riley R."/>
            <person name="Ahrendt S."/>
            <person name="Ng V."/>
            <person name="Barry K."/>
            <person name="Daum C."/>
            <person name="Grigoriev I.V."/>
            <person name="Hilden K.S."/>
            <person name="Makela M.R."/>
            <person name="de Vries R.P."/>
        </authorList>
    </citation>
    <scope>NUCLEOTIDE SEQUENCE [LARGE SCALE GENOMIC DNA]</scope>
    <source>
        <strain evidence="1 2">CBS 464.89</strain>
    </source>
</reference>
<evidence type="ECO:0000313" key="2">
    <source>
        <dbReference type="Proteomes" id="UP000292082"/>
    </source>
</evidence>
<protein>
    <submittedName>
        <fullName evidence="1">Uncharacterized protein</fullName>
    </submittedName>
</protein>
<organism evidence="1 2">
    <name type="scientific">Dichomitus squalens</name>
    <dbReference type="NCBI Taxonomy" id="114155"/>
    <lineage>
        <taxon>Eukaryota</taxon>
        <taxon>Fungi</taxon>
        <taxon>Dikarya</taxon>
        <taxon>Basidiomycota</taxon>
        <taxon>Agaricomycotina</taxon>
        <taxon>Agaricomycetes</taxon>
        <taxon>Polyporales</taxon>
        <taxon>Polyporaceae</taxon>
        <taxon>Dichomitus</taxon>
    </lineage>
</organism>
<sequence>MPFQLSMSFPQPSKQLRLSPRRSTIFRRSDFSMQGQRALSADMHRISTGAERARSTALLQCMICKWKGCLAKIAGLSWFKGVIGSGGGGVPLHPPPAATQCRLPSHASPPGPHSCPPSYLSSILPSSPLLSRPTSAGPPCASTLQRRYLRHRDVIDSSGPETMALGHLYLSALCQAATRGGTFVDATRASLTGAEVLDGTPFVRVSAPTLYRVGCTREGQEDTS</sequence>
<proteinExistence type="predicted"/>
<dbReference type="Proteomes" id="UP000292082">
    <property type="component" value="Unassembled WGS sequence"/>
</dbReference>